<dbReference type="Proteomes" id="UP000038009">
    <property type="component" value="Unassembled WGS sequence"/>
</dbReference>
<keyword evidence="3" id="KW-1185">Reference proteome</keyword>
<dbReference type="VEuPathDB" id="TriTrypDB:Lsey_0002_0480"/>
<name>A0A0N1IMM7_LEPSE</name>
<evidence type="ECO:0000313" key="2">
    <source>
        <dbReference type="EMBL" id="KPI90724.1"/>
    </source>
</evidence>
<evidence type="ECO:0000256" key="1">
    <source>
        <dbReference type="SAM" id="MobiDB-lite"/>
    </source>
</evidence>
<dbReference type="AlphaFoldDB" id="A0A0N1IMM7"/>
<proteinExistence type="predicted"/>
<reference evidence="2 3" key="1">
    <citation type="journal article" date="2015" name="PLoS Pathog.">
        <title>Leptomonas seymouri: Adaptations to the Dixenous Life Cycle Analyzed by Genome Sequencing, Transcriptome Profiling and Co-infection with Leishmania donovani.</title>
        <authorList>
            <person name="Kraeva N."/>
            <person name="Butenko A."/>
            <person name="Hlavacova J."/>
            <person name="Kostygov A."/>
            <person name="Myskova J."/>
            <person name="Grybchuk D."/>
            <person name="Lestinova T."/>
            <person name="Votypka J."/>
            <person name="Volf P."/>
            <person name="Opperdoes F."/>
            <person name="Flegontov P."/>
            <person name="Lukes J."/>
            <person name="Yurchenko V."/>
        </authorList>
    </citation>
    <scope>NUCLEOTIDE SEQUENCE [LARGE SCALE GENOMIC DNA]</scope>
    <source>
        <strain evidence="2 3">ATCC 30220</strain>
    </source>
</reference>
<comment type="caution">
    <text evidence="2">The sequence shown here is derived from an EMBL/GenBank/DDBJ whole genome shotgun (WGS) entry which is preliminary data.</text>
</comment>
<organism evidence="2 3">
    <name type="scientific">Leptomonas seymouri</name>
    <dbReference type="NCBI Taxonomy" id="5684"/>
    <lineage>
        <taxon>Eukaryota</taxon>
        <taxon>Discoba</taxon>
        <taxon>Euglenozoa</taxon>
        <taxon>Kinetoplastea</taxon>
        <taxon>Metakinetoplastina</taxon>
        <taxon>Trypanosomatida</taxon>
        <taxon>Trypanosomatidae</taxon>
        <taxon>Leishmaniinae</taxon>
        <taxon>Leptomonas</taxon>
    </lineage>
</organism>
<dbReference type="EMBL" id="LJSK01000002">
    <property type="protein sequence ID" value="KPI90724.1"/>
    <property type="molecule type" value="Genomic_DNA"/>
</dbReference>
<sequence>MGCVLSHPIHNGVASKGAKQLSRDPTRSASTGKHEEEEAEAFNQFIAGYISEYSQKGTVTTYEDYKGYMISATNHVSKDKLNRVCKWADAVLLERHRLNHDTFFNPENPNAWPREVVSEHISAPSFANRRTTHQTTHK</sequence>
<dbReference type="OMA" id="NAWPREV"/>
<accession>A0A0N1IMM7</accession>
<evidence type="ECO:0000313" key="3">
    <source>
        <dbReference type="Proteomes" id="UP000038009"/>
    </source>
</evidence>
<gene>
    <name evidence="2" type="ORF">ABL78_0160</name>
</gene>
<protein>
    <submittedName>
        <fullName evidence="2">Uncharacterized protein</fullName>
    </submittedName>
</protein>
<feature type="region of interest" description="Disordered" evidence="1">
    <location>
        <begin position="14"/>
        <end position="38"/>
    </location>
</feature>
<dbReference type="OrthoDB" id="256203at2759"/>
<feature type="compositionally biased region" description="Basic and acidic residues" evidence="1">
    <location>
        <begin position="21"/>
        <end position="36"/>
    </location>
</feature>